<sequence>MKKVVLFLVFGVLVSCKQFIAETDLQYLNGYWEIEKVMMPDGEKKEYKINETVDFFKVEDKKGFRKKVMPQVDGTYLTNDINEDLAINVKEGVATIKYTTEFANWDETIIELTADKLVLKNKQELEYHYKRPIPFTVK</sequence>
<evidence type="ECO:0000259" key="1">
    <source>
        <dbReference type="Pfam" id="PF13648"/>
    </source>
</evidence>
<dbReference type="PROSITE" id="PS51257">
    <property type="entry name" value="PROKAR_LIPOPROTEIN"/>
    <property type="match status" value="1"/>
</dbReference>
<proteinExistence type="predicted"/>
<evidence type="ECO:0000313" key="2">
    <source>
        <dbReference type="EMBL" id="MFD2908130.1"/>
    </source>
</evidence>
<gene>
    <name evidence="2" type="ORF">ACFSX9_05215</name>
</gene>
<feature type="domain" description="Lipocalin-like" evidence="1">
    <location>
        <begin position="28"/>
        <end position="119"/>
    </location>
</feature>
<dbReference type="InterPro" id="IPR024311">
    <property type="entry name" value="Lipocalin-like"/>
</dbReference>
<comment type="caution">
    <text evidence="2">The sequence shown here is derived from an EMBL/GenBank/DDBJ whole genome shotgun (WGS) entry which is preliminary data.</text>
</comment>
<dbReference type="RefSeq" id="WP_379805314.1">
    <property type="nucleotide sequence ID" value="NZ_JBHUOL010000010.1"/>
</dbReference>
<evidence type="ECO:0000313" key="3">
    <source>
        <dbReference type="Proteomes" id="UP001597549"/>
    </source>
</evidence>
<organism evidence="2 3">
    <name type="scientific">Flavobacterium ardleyense</name>
    <dbReference type="NCBI Taxonomy" id="2038737"/>
    <lineage>
        <taxon>Bacteria</taxon>
        <taxon>Pseudomonadati</taxon>
        <taxon>Bacteroidota</taxon>
        <taxon>Flavobacteriia</taxon>
        <taxon>Flavobacteriales</taxon>
        <taxon>Flavobacteriaceae</taxon>
        <taxon>Flavobacterium</taxon>
    </lineage>
</organism>
<reference evidence="3" key="1">
    <citation type="journal article" date="2019" name="Int. J. Syst. Evol. Microbiol.">
        <title>The Global Catalogue of Microorganisms (GCM) 10K type strain sequencing project: providing services to taxonomists for standard genome sequencing and annotation.</title>
        <authorList>
            <consortium name="The Broad Institute Genomics Platform"/>
            <consortium name="The Broad Institute Genome Sequencing Center for Infectious Disease"/>
            <person name="Wu L."/>
            <person name="Ma J."/>
        </authorList>
    </citation>
    <scope>NUCLEOTIDE SEQUENCE [LARGE SCALE GENOMIC DNA]</scope>
    <source>
        <strain evidence="3">KCTC 52644</strain>
    </source>
</reference>
<dbReference type="Proteomes" id="UP001597549">
    <property type="component" value="Unassembled WGS sequence"/>
</dbReference>
<protein>
    <submittedName>
        <fullName evidence="2">Lipocalin family protein</fullName>
    </submittedName>
</protein>
<dbReference type="EMBL" id="JBHUOL010000010">
    <property type="protein sequence ID" value="MFD2908130.1"/>
    <property type="molecule type" value="Genomic_DNA"/>
</dbReference>
<accession>A0ABW5Z5L6</accession>
<keyword evidence="3" id="KW-1185">Reference proteome</keyword>
<name>A0ABW5Z5L6_9FLAO</name>
<dbReference type="Pfam" id="PF13648">
    <property type="entry name" value="Lipocalin_4"/>
    <property type="match status" value="1"/>
</dbReference>